<evidence type="ECO:0000313" key="2">
    <source>
        <dbReference type="Proteomes" id="UP000799778"/>
    </source>
</evidence>
<keyword evidence="2" id="KW-1185">Reference proteome</keyword>
<dbReference type="AlphaFoldDB" id="A0A6A5XQ93"/>
<gene>
    <name evidence="1" type="ORF">BU24DRAFT_423800</name>
</gene>
<name>A0A6A5XQ93_9PLEO</name>
<sequence>MPQSNPSHLTSLSTELLWRIVEALPLSLHFDFAYTCKFITEGCSKVLQKYWQWVGEGRFWFH</sequence>
<reference evidence="1" key="1">
    <citation type="journal article" date="2020" name="Stud. Mycol.">
        <title>101 Dothideomycetes genomes: a test case for predicting lifestyles and emergence of pathogens.</title>
        <authorList>
            <person name="Haridas S."/>
            <person name="Albert R."/>
            <person name="Binder M."/>
            <person name="Bloem J."/>
            <person name="Labutti K."/>
            <person name="Salamov A."/>
            <person name="Andreopoulos B."/>
            <person name="Baker S."/>
            <person name="Barry K."/>
            <person name="Bills G."/>
            <person name="Bluhm B."/>
            <person name="Cannon C."/>
            <person name="Castanera R."/>
            <person name="Culley D."/>
            <person name="Daum C."/>
            <person name="Ezra D."/>
            <person name="Gonzalez J."/>
            <person name="Henrissat B."/>
            <person name="Kuo A."/>
            <person name="Liang C."/>
            <person name="Lipzen A."/>
            <person name="Lutzoni F."/>
            <person name="Magnuson J."/>
            <person name="Mondo S."/>
            <person name="Nolan M."/>
            <person name="Ohm R."/>
            <person name="Pangilinan J."/>
            <person name="Park H.-J."/>
            <person name="Ramirez L."/>
            <person name="Alfaro M."/>
            <person name="Sun H."/>
            <person name="Tritt A."/>
            <person name="Yoshinaga Y."/>
            <person name="Zwiers L.-H."/>
            <person name="Turgeon B."/>
            <person name="Goodwin S."/>
            <person name="Spatafora J."/>
            <person name="Crous P."/>
            <person name="Grigoriev I."/>
        </authorList>
    </citation>
    <scope>NUCLEOTIDE SEQUENCE</scope>
    <source>
        <strain evidence="1">CBS 175.79</strain>
    </source>
</reference>
<dbReference type="RefSeq" id="XP_033383239.1">
    <property type="nucleotide sequence ID" value="XM_033528346.1"/>
</dbReference>
<dbReference type="EMBL" id="ML978070">
    <property type="protein sequence ID" value="KAF2014900.1"/>
    <property type="molecule type" value="Genomic_DNA"/>
</dbReference>
<dbReference type="Proteomes" id="UP000799778">
    <property type="component" value="Unassembled WGS sequence"/>
</dbReference>
<protein>
    <recommendedName>
        <fullName evidence="3">F-box domain-containing protein</fullName>
    </recommendedName>
</protein>
<dbReference type="GeneID" id="54285743"/>
<dbReference type="OrthoDB" id="3644718at2759"/>
<evidence type="ECO:0008006" key="3">
    <source>
        <dbReference type="Google" id="ProtNLM"/>
    </source>
</evidence>
<evidence type="ECO:0000313" key="1">
    <source>
        <dbReference type="EMBL" id="KAF2014900.1"/>
    </source>
</evidence>
<accession>A0A6A5XQ93</accession>
<proteinExistence type="predicted"/>
<organism evidence="1 2">
    <name type="scientific">Aaosphaeria arxii CBS 175.79</name>
    <dbReference type="NCBI Taxonomy" id="1450172"/>
    <lineage>
        <taxon>Eukaryota</taxon>
        <taxon>Fungi</taxon>
        <taxon>Dikarya</taxon>
        <taxon>Ascomycota</taxon>
        <taxon>Pezizomycotina</taxon>
        <taxon>Dothideomycetes</taxon>
        <taxon>Pleosporomycetidae</taxon>
        <taxon>Pleosporales</taxon>
        <taxon>Pleosporales incertae sedis</taxon>
        <taxon>Aaosphaeria</taxon>
    </lineage>
</organism>